<dbReference type="Proteomes" id="UP001652582">
    <property type="component" value="Chromosome 25"/>
</dbReference>
<dbReference type="SUPFAM" id="SSF57924">
    <property type="entry name" value="Inhibitor of apoptosis (IAP) repeat"/>
    <property type="match status" value="1"/>
</dbReference>
<dbReference type="Pfam" id="PF00653">
    <property type="entry name" value="BIR"/>
    <property type="match status" value="1"/>
</dbReference>
<dbReference type="GO" id="GO:0051726">
    <property type="term" value="P:regulation of cell cycle"/>
    <property type="evidence" value="ECO:0007669"/>
    <property type="project" value="TreeGrafter"/>
</dbReference>
<dbReference type="KEGG" id="bany:112057026"/>
<dbReference type="CDD" id="cd00022">
    <property type="entry name" value="BIR"/>
    <property type="match status" value="1"/>
</dbReference>
<organism evidence="1 2">
    <name type="scientific">Bicyclus anynana</name>
    <name type="common">Squinting bush brown butterfly</name>
    <dbReference type="NCBI Taxonomy" id="110368"/>
    <lineage>
        <taxon>Eukaryota</taxon>
        <taxon>Metazoa</taxon>
        <taxon>Ecdysozoa</taxon>
        <taxon>Arthropoda</taxon>
        <taxon>Hexapoda</taxon>
        <taxon>Insecta</taxon>
        <taxon>Pterygota</taxon>
        <taxon>Neoptera</taxon>
        <taxon>Endopterygota</taxon>
        <taxon>Lepidoptera</taxon>
        <taxon>Glossata</taxon>
        <taxon>Ditrysia</taxon>
        <taxon>Papilionoidea</taxon>
        <taxon>Nymphalidae</taxon>
        <taxon>Satyrinae</taxon>
        <taxon>Satyrini</taxon>
        <taxon>Mycalesina</taxon>
        <taxon>Bicyclus</taxon>
    </lineage>
</organism>
<dbReference type="PROSITE" id="PS01282">
    <property type="entry name" value="BIR_REPEAT_1"/>
    <property type="match status" value="1"/>
</dbReference>
<dbReference type="GO" id="GO:0061630">
    <property type="term" value="F:ubiquitin protein ligase activity"/>
    <property type="evidence" value="ECO:0007669"/>
    <property type="project" value="TreeGrafter"/>
</dbReference>
<dbReference type="PROSITE" id="PS50143">
    <property type="entry name" value="BIR_REPEAT_2"/>
    <property type="match status" value="1"/>
</dbReference>
<proteinExistence type="predicted"/>
<dbReference type="PANTHER" id="PTHR10044">
    <property type="entry name" value="INHIBITOR OF APOPTOSIS"/>
    <property type="match status" value="1"/>
</dbReference>
<dbReference type="GO" id="GO:0043027">
    <property type="term" value="F:cysteine-type endopeptidase inhibitor activity involved in apoptotic process"/>
    <property type="evidence" value="ECO:0007669"/>
    <property type="project" value="TreeGrafter"/>
</dbReference>
<name>A0A6J1P667_BICAN</name>
<dbReference type="InterPro" id="IPR001370">
    <property type="entry name" value="BIR_rpt"/>
</dbReference>
<dbReference type="GO" id="GO:0005634">
    <property type="term" value="C:nucleus"/>
    <property type="evidence" value="ECO:0007669"/>
    <property type="project" value="TreeGrafter"/>
</dbReference>
<dbReference type="GeneID" id="112057026"/>
<dbReference type="PANTHER" id="PTHR10044:SF139">
    <property type="entry name" value="DEATH-ASSOCIATED INHIBITOR OF APOPTOSIS 2"/>
    <property type="match status" value="1"/>
</dbReference>
<dbReference type="Gene3D" id="1.10.1170.10">
    <property type="entry name" value="Inhibitor Of Apoptosis Protein (2mihbC-IAP-1), Chain A"/>
    <property type="match status" value="1"/>
</dbReference>
<protein>
    <submittedName>
        <fullName evidence="2">Baculoviral IAP repeat-containing protein 7-B-like</fullName>
    </submittedName>
</protein>
<accession>A0A6J1P667</accession>
<dbReference type="RefSeq" id="XP_023953284.2">
    <property type="nucleotide sequence ID" value="XM_024097516.2"/>
</dbReference>
<dbReference type="GO" id="GO:0005737">
    <property type="term" value="C:cytoplasm"/>
    <property type="evidence" value="ECO:0007669"/>
    <property type="project" value="TreeGrafter"/>
</dbReference>
<dbReference type="GO" id="GO:0043066">
    <property type="term" value="P:negative regulation of apoptotic process"/>
    <property type="evidence" value="ECO:0007669"/>
    <property type="project" value="TreeGrafter"/>
</dbReference>
<dbReference type="OrthoDB" id="6868408at2759"/>
<dbReference type="GO" id="GO:0031398">
    <property type="term" value="P:positive regulation of protein ubiquitination"/>
    <property type="evidence" value="ECO:0007669"/>
    <property type="project" value="TreeGrafter"/>
</dbReference>
<dbReference type="GO" id="GO:0006915">
    <property type="term" value="P:apoptotic process"/>
    <property type="evidence" value="ECO:0007669"/>
    <property type="project" value="UniProtKB-KW"/>
</dbReference>
<dbReference type="InterPro" id="IPR050784">
    <property type="entry name" value="IAP"/>
</dbReference>
<evidence type="ECO:0000313" key="1">
    <source>
        <dbReference type="Proteomes" id="UP001652582"/>
    </source>
</evidence>
<dbReference type="AlphaFoldDB" id="A0A6J1P667"/>
<keyword evidence="1" id="KW-1185">Reference proteome</keyword>
<sequence>MSHDVFMHREESRREVVPAMRDERDIGRPVALPPKNGQFANKNARLRSFEGWPQNMRQTPEELAEAGFFYTGKEDAVLCFHCDGGLKGWKRGDQPWAQHAQWFDRCPFLAQAKGKIYIKKMWKEARGIPTNARCVYVASFWEDNLLPQVHSGTNHEWIYNMLDLRLFPPE</sequence>
<reference evidence="2" key="1">
    <citation type="submission" date="2025-08" db="UniProtKB">
        <authorList>
            <consortium name="RefSeq"/>
        </authorList>
    </citation>
    <scope>IDENTIFICATION</scope>
</reference>
<dbReference type="SMART" id="SM00238">
    <property type="entry name" value="BIR"/>
    <property type="match status" value="1"/>
</dbReference>
<gene>
    <name evidence="2" type="primary">LOC112057026</name>
</gene>
<evidence type="ECO:0000313" key="2">
    <source>
        <dbReference type="RefSeq" id="XP_023953284.2"/>
    </source>
</evidence>